<sequence>MLNPIRAFRCHFCCIPVYLRGGYCPTFFTINIGHPYCTQMIEFNSTNWLGLFLREVLTMIFLSWLLSVGINYESELLIDTTGYFIMLVSLIGIAWTAYEIWILMKFRNADSKRRISIDNAIIKIKTDDTEEILETKDLYKVIYSKGYNNWRSSTTHLSYSELIFKNKKRLIITSFTLAPTKLKELLRGVRYAEVNREKKIFEAIKNNNH</sequence>
<gene>
    <name evidence="2" type="ORF">SAMN05421640_3530</name>
</gene>
<proteinExistence type="predicted"/>
<dbReference type="AlphaFoldDB" id="A0A239M0Y9"/>
<dbReference type="EMBL" id="FZPD01000006">
    <property type="protein sequence ID" value="SNT35952.1"/>
    <property type="molecule type" value="Genomic_DNA"/>
</dbReference>
<dbReference type="Proteomes" id="UP000198393">
    <property type="component" value="Unassembled WGS sequence"/>
</dbReference>
<keyword evidence="3" id="KW-1185">Reference proteome</keyword>
<protein>
    <submittedName>
        <fullName evidence="2">Uncharacterized protein</fullName>
    </submittedName>
</protein>
<evidence type="ECO:0000256" key="1">
    <source>
        <dbReference type="SAM" id="Phobius"/>
    </source>
</evidence>
<feature type="transmembrane region" description="Helical" evidence="1">
    <location>
        <begin position="48"/>
        <end position="70"/>
    </location>
</feature>
<reference evidence="2 3" key="1">
    <citation type="submission" date="2017-06" db="EMBL/GenBank/DDBJ databases">
        <authorList>
            <person name="Kim H.J."/>
            <person name="Triplett B.A."/>
        </authorList>
    </citation>
    <scope>NUCLEOTIDE SEQUENCE [LARGE SCALE GENOMIC DNA]</scope>
    <source>
        <strain evidence="2 3">DSM 19307</strain>
    </source>
</reference>
<accession>A0A239M0Y9</accession>
<name>A0A239M0Y9_EKHLU</name>
<feature type="transmembrane region" description="Helical" evidence="1">
    <location>
        <begin position="82"/>
        <end position="104"/>
    </location>
</feature>
<keyword evidence="1" id="KW-0812">Transmembrane</keyword>
<keyword evidence="1" id="KW-1133">Transmembrane helix</keyword>
<evidence type="ECO:0000313" key="3">
    <source>
        <dbReference type="Proteomes" id="UP000198393"/>
    </source>
</evidence>
<keyword evidence="1" id="KW-0472">Membrane</keyword>
<organism evidence="2 3">
    <name type="scientific">Ekhidna lutea</name>
    <dbReference type="NCBI Taxonomy" id="447679"/>
    <lineage>
        <taxon>Bacteria</taxon>
        <taxon>Pseudomonadati</taxon>
        <taxon>Bacteroidota</taxon>
        <taxon>Cytophagia</taxon>
        <taxon>Cytophagales</taxon>
        <taxon>Reichenbachiellaceae</taxon>
        <taxon>Ekhidna</taxon>
    </lineage>
</organism>
<evidence type="ECO:0000313" key="2">
    <source>
        <dbReference type="EMBL" id="SNT35952.1"/>
    </source>
</evidence>